<feature type="domain" description="Chorein N-terminal" evidence="4">
    <location>
        <begin position="2"/>
        <end position="1069"/>
    </location>
</feature>
<sequence length="3221" mass="361496">MVFESVLTQVLNRFLGAYVENLDTNQLRVGIWGGDVELKDLVLKQSALDDLDLPLQTVYGRIGKLVLKIPWKNLYGSAFVINVEDIYLLAAPNQQVKYDALKESLKELDAKKKDILKVELAKKQEADKDKPKADYTFVEKLITQIIKNIQLNITNIHIRYEDKVTSPTPFALGITLSDLHVVSTDEHWKPAITKEDITKIFKIVTLDGLAVYWNCNSACYDHIPKVDLLHKMRTEIASKGKKPENYKYVVGPINASARIRINQKPELDTPAFSIPKIHLNLDMERLFVGISKAQYRDIIALAESMDRMSKGIPYRQHRPDLQSYKGHYKEWWHFAYKCVLEGEVNRRRRNWDWNHIIAHRNLLRDYRNLYEKKLQNKATSDEVQKIEECERAIDTFNIVIIRQKVEFEAEREMKKKKETDKGWFGWMWGGGKADSMGSPSSDSGLEIKKQFQEAMSKDEKERLYKAIGYQEHALPSEFPEAYVDNSCTFLLRTLEVELQDEHETTNRVIFTELKGVRCRVDTRSAAEALKVHVKIDEFTTFGWQQADYIPRMIISETGAGDSGLLEVTFETNPLDKTCGQRLYLTSQPLKVVYDAQTIIKTIDIFKVPQSAAIDQLSAAAGDGLSNIKDMSSSGLQHAIDTHVHLDLKIDLRAPYIIIPYGGKYTEHENVLIVNLGHFKMHSLSRPPMKDLRQMHSQGYPDKEIRQQLIAQSYDQFVLDLTRIQILMAQSDEDWKGLLEEKKISNMHVLEPINLKVTLAKCMISDDPKLPLMKISGELPSVVVNVSDARLLLLMALGNSIPLPQSDVPEPVPLSRSSKRESSMMLRYLEMQEKAAKTKELLPRGSKKDSDQFVQFTTVQMNFVMTELSLNVTHQTTTHEPPAPVVSFQARKLEFGLVQQTYNTKITLGLAGINLVQRHANNDIKMIWSPGFHGGEEYLIKVRFTQVNKTSPEFHSTYKSCEVGLVLEFAKLNIILHKEGLLSLIQYATGLQDDVNDIWGDKAADRIASARGTPAFTSQLSTISEGIGITAPQKPKKKTDHQIVVETIKFKLSSSLKELTVEFQTDLEQLSRWSLIGVNADVIIKTSYTQINAHLNQIVITDLNPDIVHQQILTVVGDEALSGRIVLYNIDKEVESEKPDISVDLTMGGLRIVFLNWYVTRMLNFLNQFQAAQAAIVDASQAAAKSAKENMQNAYAKATKLALSIDLKAPDIIVPANSKSYDAVLLDLGHISISNQFITLDIKNEQNFSAVIDEMKLSLTDMKISRVLLNEKNEVVNELTMLIPLTFKMTIKRNLSTSWYKAVPDIDINGKIFSITLLLSQADYKTIMSILSGNLAEGQKEEEVVVTPSIGGSIKESVDVQSLDPTASLFGAQKSTDVEAEKEDKTTTFLRCNFTMDNLVITLFKGGPEMLSSQDSGHNERDSLARFSLEGISVKVRMLSDGSLIASFLLLNCLLDDMRQGREGKLKRLIQRSHSLEPMRAVSVSSVDDPVGVKSMIDVVVQMKSNQIFTDVRVYSFTLILSVDYLLKIADFWKISEEDRVEPVKPTKGTATPATAKSSVTAAVVEKETQITLNLKVEKPDIVLVEHMDSNDTQALVLNSEILLKVRLAGPHQVINGSIKDVQLYTCNYDKIKYVEARNHVLYPVTLSVAGSTPEDKGLHLELLVTDIRLSVSPAIIELLSRVLKTATGGGSAAVADETEDKDYSDVWNCSDLKEQDYWFFRTDEATEATESVKTMETTSRKNYQEMCILSIPSIVVTMEAGVGTKTLPMLIIESSLRGNVCNWSSQLSVEAGLTLQMNYYNSRLALWEPLIEPVEIVSQGQSKWVPWELKLEVSMNDREDVASPTSESESFDPIQQQALMCVDISSDHSMELVVTKTCIEVLSNLGKAFSSAMTPSTQVTSLEVLAPYKVVNELGCLVKVDLALGTFSLFKDDSASEVILESGAEVELQRKVELRSSPTLGMLMSREGVDLKKYVINVRVEDKNCLLELPAVRADKRYFPLNYRGEGHDHWGVISDVKVDEGVTTVTIRSILQVYNHFTIPIEVYYMTARGNELESITTVVPDSYVNIPLTAVYTATNELFFSVAGYSVTTTPYIWKDLQTNLTYTRTLQCSPKNFELGSEPFNIQAVGEMEQVYFEHSCRHTMASTCYNIHLRPAIKFKNCLPVDIVCCVENMVAEVTLEPGKILMLPNAEPGKSALVVRLPTYLEKEWSTRQDLPKDISEFSVWNFNSYDSVSQMTLSLGLHMMNEKGSIVMTLYCPFWMLNKTGLTLSYRSSEENVNVLHHPANFKGPVLFSFNAKNFFGKKKAAVKIEQGDWSDKFSLDVAGSSGVVACKYNNMLFQIGVQNQLTYNGLTKQVTFTPYYVIINNAPFAIECQESDRPADPWVCVEPDSCAAWWPKSDQDDKLLKVRVQGTEEISASFLYTDSHTTLLKLKNKYGGINVDIQISEGAIYINLAPYDSGSAPALIINHTPDVMNFWEKESVQIRKLPAKQCMLYTWENPSGPRIIVWEGANRKEHNNDLRKDDIGEYAIRENYNIYWVSFLDGMQRTLLFTQDQTVAQNAKAANLFEVFEQETTVSIYGVGLSLVNNDSRQEIMYMAMASSGIIWEQCKMSGQRFKHFNPKESVVLEAAYQRYLLDSEEGSLSSKVAIDAKTEVDFRTNVMTKPNKRRIRRTFETGLWVQMRTSPSQLQIHAKVNRLQIDNQMYDCIFPVVLAPVPLPKSVAIDSGMKPFAELSIVQLLVRNSYVKQFKYFKLLIQEFHVKVDLGFVNALVGLLQPAEYTEAEEQQYFLKDINLVDEPLYAHVSSQSLQEQKSFYDLLHFSPLKIHLSFSMAAGGSAGQTTSTPNFLNVLLQGLGVTLTDLQDVVFRLAYFEREYTFLTQKQLVNEATRHYVGQTVKQLYVLVLGLDVLGNPYGLVRGITQGVEDLFYEPFQGAIQGPGEFAEGLVLGVRSLFGHTVGGAAGAVSRITGAMGKGIAALTFDKDYQRKRRDQINKKPATVQEGIARSGKGLVMGVVDGVTGVFTKPISGAKEEGVGGFFKGLGKGAVGLVARPTAGVIDFASGSLDAVKRVAELGEDANRLRPTRFIQGDGLVRPYNKLEAQGYKLLTELEKGKYASTDVYHSHFPIVENREVLLLTDKRLAYISHNDIFGGWQVEWSYTWPELKHPPSVVPKGVAITFSDKKRKLSLLSSSDSGKIILVADPAKKEDICAKIESLRGNA</sequence>
<evidence type="ECO:0000259" key="5">
    <source>
        <dbReference type="Pfam" id="PF25036"/>
    </source>
</evidence>
<dbReference type="Pfam" id="PF25037">
    <property type="entry name" value="VPS13_C"/>
    <property type="match status" value="1"/>
</dbReference>
<evidence type="ECO:0000256" key="1">
    <source>
        <dbReference type="ARBA" id="ARBA00006545"/>
    </source>
</evidence>
<name>A0AA38MRC3_9CUCU</name>
<evidence type="ECO:0000256" key="2">
    <source>
        <dbReference type="ARBA" id="ARBA00022448"/>
    </source>
</evidence>
<dbReference type="GO" id="GO:0006623">
    <property type="term" value="P:protein targeting to vacuole"/>
    <property type="evidence" value="ECO:0007669"/>
    <property type="project" value="TreeGrafter"/>
</dbReference>
<evidence type="ECO:0000259" key="6">
    <source>
        <dbReference type="Pfam" id="PF25037"/>
    </source>
</evidence>
<dbReference type="Pfam" id="PF12624">
    <property type="entry name" value="VPS13_N"/>
    <property type="match status" value="1"/>
</dbReference>
<dbReference type="InterPro" id="IPR009543">
    <property type="entry name" value="VPS13_VAB"/>
</dbReference>
<dbReference type="InterPro" id="IPR026854">
    <property type="entry name" value="VPS13_N"/>
</dbReference>
<dbReference type="EMBL" id="JALNTZ010000001">
    <property type="protein sequence ID" value="KAJ3664972.1"/>
    <property type="molecule type" value="Genomic_DNA"/>
</dbReference>
<keyword evidence="9" id="KW-1185">Reference proteome</keyword>
<evidence type="ECO:0000313" key="9">
    <source>
        <dbReference type="Proteomes" id="UP001168821"/>
    </source>
</evidence>
<dbReference type="Proteomes" id="UP001168821">
    <property type="component" value="Unassembled WGS sequence"/>
</dbReference>
<evidence type="ECO:0008006" key="10">
    <source>
        <dbReference type="Google" id="ProtNLM"/>
    </source>
</evidence>
<proteinExistence type="inferred from homology"/>
<dbReference type="EMBL" id="JALNTZ010000001">
    <property type="protein sequence ID" value="KAJ3664966.1"/>
    <property type="molecule type" value="Genomic_DNA"/>
</dbReference>
<organism evidence="8 9">
    <name type="scientific">Zophobas morio</name>
    <dbReference type="NCBI Taxonomy" id="2755281"/>
    <lineage>
        <taxon>Eukaryota</taxon>
        <taxon>Metazoa</taxon>
        <taxon>Ecdysozoa</taxon>
        <taxon>Arthropoda</taxon>
        <taxon>Hexapoda</taxon>
        <taxon>Insecta</taxon>
        <taxon>Pterygota</taxon>
        <taxon>Neoptera</taxon>
        <taxon>Endopterygota</taxon>
        <taxon>Coleoptera</taxon>
        <taxon>Polyphaga</taxon>
        <taxon>Cucujiformia</taxon>
        <taxon>Tenebrionidae</taxon>
        <taxon>Zophobas</taxon>
    </lineage>
</organism>
<keyword evidence="3" id="KW-0445">Lipid transport</keyword>
<dbReference type="InterPro" id="IPR056748">
    <property type="entry name" value="VPS13-like_C"/>
</dbReference>
<dbReference type="GO" id="GO:0045053">
    <property type="term" value="P:protein retention in Golgi apparatus"/>
    <property type="evidence" value="ECO:0007669"/>
    <property type="project" value="TreeGrafter"/>
</dbReference>
<dbReference type="GO" id="GO:0006869">
    <property type="term" value="P:lipid transport"/>
    <property type="evidence" value="ECO:0007669"/>
    <property type="project" value="UniProtKB-KW"/>
</dbReference>
<dbReference type="InterPro" id="IPR026847">
    <property type="entry name" value="VPS13"/>
</dbReference>
<gene>
    <name evidence="7" type="ORF">Zmor_000494</name>
    <name evidence="8" type="ORF">Zmor_000500</name>
</gene>
<evidence type="ECO:0000256" key="3">
    <source>
        <dbReference type="ARBA" id="ARBA00023055"/>
    </source>
</evidence>
<evidence type="ECO:0000313" key="7">
    <source>
        <dbReference type="EMBL" id="KAJ3664966.1"/>
    </source>
</evidence>
<comment type="caution">
    <text evidence="8">The sequence shown here is derived from an EMBL/GenBank/DDBJ whole genome shotgun (WGS) entry which is preliminary data.</text>
</comment>
<keyword evidence="2" id="KW-0813">Transport</keyword>
<feature type="domain" description="Intermembrane lipid transfer protein VPS13-like C-terminal" evidence="6">
    <location>
        <begin position="3082"/>
        <end position="3203"/>
    </location>
</feature>
<dbReference type="Pfam" id="PF25036">
    <property type="entry name" value="VPS13_VAB"/>
    <property type="match status" value="1"/>
</dbReference>
<evidence type="ECO:0000259" key="4">
    <source>
        <dbReference type="Pfam" id="PF12624"/>
    </source>
</evidence>
<reference evidence="8" key="1">
    <citation type="journal article" date="2023" name="G3 (Bethesda)">
        <title>Whole genome assemblies of Zophobas morio and Tenebrio molitor.</title>
        <authorList>
            <person name="Kaur S."/>
            <person name="Stinson S.A."/>
            <person name="diCenzo G.C."/>
        </authorList>
    </citation>
    <scope>NUCLEOTIDE SEQUENCE</scope>
    <source>
        <strain evidence="8">QUZm001</strain>
    </source>
</reference>
<dbReference type="PANTHER" id="PTHR16166:SF93">
    <property type="entry name" value="INTERMEMBRANE LIPID TRANSFER PROTEIN VPS13"/>
    <property type="match status" value="1"/>
</dbReference>
<protein>
    <recommendedName>
        <fullName evidence="10">Vacuolar protein sorting-associated protein 13A</fullName>
    </recommendedName>
</protein>
<feature type="domain" description="Vacuolar protein sorting-associated protein 13 VPS13 adaptor binding" evidence="5">
    <location>
        <begin position="1975"/>
        <end position="2503"/>
    </location>
</feature>
<accession>A0AA38MRC3</accession>
<comment type="similarity">
    <text evidence="1">Belongs to the VPS13 family.</text>
</comment>
<evidence type="ECO:0000313" key="8">
    <source>
        <dbReference type="EMBL" id="KAJ3664972.1"/>
    </source>
</evidence>
<dbReference type="PANTHER" id="PTHR16166">
    <property type="entry name" value="VACUOLAR PROTEIN SORTING-ASSOCIATED PROTEIN VPS13"/>
    <property type="match status" value="1"/>
</dbReference>